<keyword evidence="2" id="KW-1003">Cell membrane</keyword>
<evidence type="ECO:0000256" key="5">
    <source>
        <dbReference type="ARBA" id="ARBA00023136"/>
    </source>
</evidence>
<feature type="transmembrane region" description="Helical" evidence="7">
    <location>
        <begin position="344"/>
        <end position="366"/>
    </location>
</feature>
<dbReference type="Proteomes" id="UP000662939">
    <property type="component" value="Chromosome"/>
</dbReference>
<keyword evidence="3 7" id="KW-0812">Transmembrane</keyword>
<feature type="transmembrane region" description="Helical" evidence="7">
    <location>
        <begin position="137"/>
        <end position="155"/>
    </location>
</feature>
<evidence type="ECO:0000256" key="2">
    <source>
        <dbReference type="ARBA" id="ARBA00022475"/>
    </source>
</evidence>
<feature type="transmembrane region" description="Helical" evidence="7">
    <location>
        <begin position="241"/>
        <end position="260"/>
    </location>
</feature>
<feature type="transmembrane region" description="Helical" evidence="7">
    <location>
        <begin position="97"/>
        <end position="117"/>
    </location>
</feature>
<name>A0A895XTP3_9ACTN</name>
<dbReference type="PIRSF" id="PIRSF006060">
    <property type="entry name" value="AA_transporter"/>
    <property type="match status" value="1"/>
</dbReference>
<evidence type="ECO:0000256" key="7">
    <source>
        <dbReference type="SAM" id="Phobius"/>
    </source>
</evidence>
<proteinExistence type="predicted"/>
<dbReference type="PANTHER" id="PTHR42770:SF16">
    <property type="entry name" value="AMINO ACID PERMEASE"/>
    <property type="match status" value="1"/>
</dbReference>
<gene>
    <name evidence="8" type="ORF">JQS30_08200</name>
</gene>
<evidence type="ECO:0000313" key="9">
    <source>
        <dbReference type="Proteomes" id="UP000662939"/>
    </source>
</evidence>
<dbReference type="PANTHER" id="PTHR42770">
    <property type="entry name" value="AMINO ACID TRANSPORTER-RELATED"/>
    <property type="match status" value="1"/>
</dbReference>
<evidence type="ECO:0000313" key="8">
    <source>
        <dbReference type="EMBL" id="QSB06853.1"/>
    </source>
</evidence>
<dbReference type="InterPro" id="IPR002293">
    <property type="entry name" value="AA/rel_permease1"/>
</dbReference>
<dbReference type="GO" id="GO:0005886">
    <property type="term" value="C:plasma membrane"/>
    <property type="evidence" value="ECO:0007669"/>
    <property type="project" value="UniProtKB-SubCell"/>
</dbReference>
<accession>A0A895XTP3</accession>
<dbReference type="EMBL" id="CP070496">
    <property type="protein sequence ID" value="QSB06853.1"/>
    <property type="molecule type" value="Genomic_DNA"/>
</dbReference>
<feature type="transmembrane region" description="Helical" evidence="7">
    <location>
        <begin position="445"/>
        <end position="466"/>
    </location>
</feature>
<keyword evidence="4 7" id="KW-1133">Transmembrane helix</keyword>
<evidence type="ECO:0000256" key="1">
    <source>
        <dbReference type="ARBA" id="ARBA00004651"/>
    </source>
</evidence>
<feature type="transmembrane region" description="Helical" evidence="7">
    <location>
        <begin position="412"/>
        <end position="433"/>
    </location>
</feature>
<dbReference type="KEGG" id="nav:JQS30_08200"/>
<organism evidence="8 9">
    <name type="scientific">Natronoglycomyces albus</name>
    <dbReference type="NCBI Taxonomy" id="2811108"/>
    <lineage>
        <taxon>Bacteria</taxon>
        <taxon>Bacillati</taxon>
        <taxon>Actinomycetota</taxon>
        <taxon>Actinomycetes</taxon>
        <taxon>Glycomycetales</taxon>
        <taxon>Glycomycetaceae</taxon>
        <taxon>Natronoglycomyces</taxon>
    </lineage>
</organism>
<reference evidence="8" key="1">
    <citation type="submission" date="2021-02" db="EMBL/GenBank/DDBJ databases">
        <title>Natronoglycomyces albus gen. nov., sp. nov, a haloalkaliphilic actinobacterium from a soda solonchak soil.</title>
        <authorList>
            <person name="Sorokin D.Y."/>
            <person name="Khijniak T.V."/>
            <person name="Zakharycheva A.P."/>
            <person name="Boueva O.V."/>
            <person name="Ariskina E.V."/>
            <person name="Hahnke R.L."/>
            <person name="Bunk B."/>
            <person name="Sproer C."/>
            <person name="Schumann P."/>
            <person name="Evtushenko L.I."/>
            <person name="Kublanov I.V."/>
        </authorList>
    </citation>
    <scope>NUCLEOTIDE SEQUENCE</scope>
    <source>
        <strain evidence="8">DSM 106290</strain>
    </source>
</reference>
<evidence type="ECO:0000256" key="6">
    <source>
        <dbReference type="SAM" id="MobiDB-lite"/>
    </source>
</evidence>
<dbReference type="Gene3D" id="1.20.1740.10">
    <property type="entry name" value="Amino acid/polyamine transporter I"/>
    <property type="match status" value="1"/>
</dbReference>
<dbReference type="Pfam" id="PF13520">
    <property type="entry name" value="AA_permease_2"/>
    <property type="match status" value="1"/>
</dbReference>
<keyword evidence="9" id="KW-1185">Reference proteome</keyword>
<feature type="transmembrane region" description="Helical" evidence="7">
    <location>
        <begin position="372"/>
        <end position="400"/>
    </location>
</feature>
<dbReference type="GO" id="GO:0022857">
    <property type="term" value="F:transmembrane transporter activity"/>
    <property type="evidence" value="ECO:0007669"/>
    <property type="project" value="InterPro"/>
</dbReference>
<feature type="transmembrane region" description="Helical" evidence="7">
    <location>
        <begin position="164"/>
        <end position="182"/>
    </location>
</feature>
<protein>
    <submittedName>
        <fullName evidence="8">APC family permease</fullName>
    </submittedName>
</protein>
<dbReference type="InterPro" id="IPR050367">
    <property type="entry name" value="APC_superfamily"/>
</dbReference>
<evidence type="ECO:0000256" key="4">
    <source>
        <dbReference type="ARBA" id="ARBA00022989"/>
    </source>
</evidence>
<dbReference type="AlphaFoldDB" id="A0A895XTP3"/>
<feature type="region of interest" description="Disordered" evidence="6">
    <location>
        <begin position="489"/>
        <end position="509"/>
    </location>
</feature>
<comment type="subcellular location">
    <subcellularLocation>
        <location evidence="1">Cell membrane</location>
        <topology evidence="1">Multi-pass membrane protein</topology>
    </subcellularLocation>
</comment>
<evidence type="ECO:0000256" key="3">
    <source>
        <dbReference type="ARBA" id="ARBA00022692"/>
    </source>
</evidence>
<feature type="transmembrane region" description="Helical" evidence="7">
    <location>
        <begin position="53"/>
        <end position="76"/>
    </location>
</feature>
<feature type="transmembrane region" description="Helical" evidence="7">
    <location>
        <begin position="25"/>
        <end position="47"/>
    </location>
</feature>
<keyword evidence="5 7" id="KW-0472">Membrane</keyword>
<feature type="transmembrane region" description="Helical" evidence="7">
    <location>
        <begin position="202"/>
        <end position="221"/>
    </location>
</feature>
<feature type="transmembrane region" description="Helical" evidence="7">
    <location>
        <begin position="289"/>
        <end position="312"/>
    </location>
</feature>
<sequence length="509" mass="53477">MPSTPGGESLVQQALAKNRLGIPSVIFFVLTAATPFTVIAGVVTTGFAMTGLIGIPTAFLVIGALLILFAVGYVTMARHVNNAGAFYAFIARGIGRPLGVGASWIALLSYNALQIGLYGLLGYTAQGLLLDWFAIDIAWWVLALGSWAIVAFLGIQQVDLNGKVLAVLLVLEIAIIAVYSFSSVANPAGGSISFATLAPNELFGPGLGAMLILGILGFIGFEAATVFSEESKDPARTVPRATYLSVLILAVLYTFASWAMTVGTGADNIVERSRDEEITVLFNLAGEQLGVAMVNIGWALLLTSVLAAMISFHNTTARYMFSLGRERVLPAALGRTSQRSSSPVVASLTQSAIGFIVILIYGLGGLDPLVELFFFAGTAGGLGILMLITTTSVSVVWYFWKDKRGESSLRTRVAPIAASLVLFVVMYLAVSHFGELLGAEEGSPLPWLIPTIFVAAALGGIVWGLVLRATRPDVYATIGMGAKAVLSEATPDDEGTEDKVAEPAGMGGR</sequence>